<evidence type="ECO:0000313" key="2">
    <source>
        <dbReference type="EMBL" id="QGR03166.1"/>
    </source>
</evidence>
<keyword evidence="3" id="KW-1185">Reference proteome</keyword>
<protein>
    <submittedName>
        <fullName evidence="2">Uncharacterized protein</fullName>
    </submittedName>
</protein>
<evidence type="ECO:0000256" key="1">
    <source>
        <dbReference type="SAM" id="Phobius"/>
    </source>
</evidence>
<feature type="transmembrane region" description="Helical" evidence="1">
    <location>
        <begin position="134"/>
        <end position="152"/>
    </location>
</feature>
<gene>
    <name evidence="2" type="ORF">EDL80_00870</name>
</gene>
<accession>A0AAE6Q8R9</accession>
<feature type="transmembrane region" description="Helical" evidence="1">
    <location>
        <begin position="41"/>
        <end position="59"/>
    </location>
</feature>
<feature type="transmembrane region" description="Helical" evidence="1">
    <location>
        <begin position="12"/>
        <end position="29"/>
    </location>
</feature>
<keyword evidence="1" id="KW-0812">Transmembrane</keyword>
<keyword evidence="1" id="KW-1133">Transmembrane helix</keyword>
<reference evidence="2 3" key="1">
    <citation type="submission" date="2018-10" db="EMBL/GenBank/DDBJ databases">
        <title>Propagation and draft genome sequences of three atypical Erhlichia ruminantium isolates.</title>
        <authorList>
            <person name="Liebenberg J."/>
            <person name="Steyn H."/>
            <person name="Josemans A."/>
            <person name="Zweygarth E."/>
        </authorList>
    </citation>
    <scope>NUCLEOTIDE SEQUENCE [LARGE SCALE GENOMIC DNA]</scope>
    <source>
        <strain evidence="2 3">Omatjenne</strain>
    </source>
</reference>
<organism evidence="2 3">
    <name type="scientific">Ehrlichia ruminantium</name>
    <name type="common">heartwater rickettsia</name>
    <name type="synonym">Cowdria ruminantium</name>
    <dbReference type="NCBI Taxonomy" id="779"/>
    <lineage>
        <taxon>Bacteria</taxon>
        <taxon>Pseudomonadati</taxon>
        <taxon>Pseudomonadota</taxon>
        <taxon>Alphaproteobacteria</taxon>
        <taxon>Rickettsiales</taxon>
        <taxon>Anaplasmataceae</taxon>
        <taxon>Ehrlichia</taxon>
    </lineage>
</organism>
<dbReference type="Proteomes" id="UP000422822">
    <property type="component" value="Chromosome"/>
</dbReference>
<dbReference type="EMBL" id="CP033455">
    <property type="protein sequence ID" value="QGR03166.1"/>
    <property type="molecule type" value="Genomic_DNA"/>
</dbReference>
<feature type="transmembrane region" description="Helical" evidence="1">
    <location>
        <begin position="98"/>
        <end position="119"/>
    </location>
</feature>
<proteinExistence type="predicted"/>
<evidence type="ECO:0000313" key="3">
    <source>
        <dbReference type="Proteomes" id="UP000422822"/>
    </source>
</evidence>
<dbReference type="RefSeq" id="WP_158406332.1">
    <property type="nucleotide sequence ID" value="NZ_CP033454.1"/>
</dbReference>
<name>A0AAE6Q8R9_EHRRU</name>
<sequence length="197" mass="22010">MKIQNINLFEQIRITCLLVYVIGAIFFILKHYNLISRDLNLASSWLVGISVALFLTLSFSKLMSNCFDSVHNQKGKELLHDSQVRRSVNNKPANKVAVFRYVGSTILVFVCVFSGYLLVLNNFFSVNKDFISDIYSVTLVVGTVLIGLYFGFRTLSACLGICSNFADNINVEGTENVATKLVVKEIENQLLSSFSVV</sequence>
<keyword evidence="1" id="KW-0472">Membrane</keyword>
<dbReference type="AlphaFoldDB" id="A0AAE6Q8R9"/>